<dbReference type="Proteomes" id="UP000782843">
    <property type="component" value="Unassembled WGS sequence"/>
</dbReference>
<dbReference type="SUPFAM" id="SSF52540">
    <property type="entry name" value="P-loop containing nucleoside triphosphate hydrolases"/>
    <property type="match status" value="2"/>
</dbReference>
<feature type="domain" description="ABC transporter" evidence="4">
    <location>
        <begin position="8"/>
        <end position="227"/>
    </location>
</feature>
<dbReference type="InterPro" id="IPR003439">
    <property type="entry name" value="ABC_transporter-like_ATP-bd"/>
</dbReference>
<evidence type="ECO:0000256" key="1">
    <source>
        <dbReference type="ARBA" id="ARBA00022741"/>
    </source>
</evidence>
<dbReference type="PROSITE" id="PS00211">
    <property type="entry name" value="ABC_TRANSPORTER_1"/>
    <property type="match status" value="1"/>
</dbReference>
<reference evidence="5" key="1">
    <citation type="submission" date="2020-04" db="EMBL/GenBank/DDBJ databases">
        <authorList>
            <person name="Zhang T."/>
        </authorList>
    </citation>
    <scope>NUCLEOTIDE SEQUENCE</scope>
    <source>
        <strain evidence="5">HKST-UBA10</strain>
    </source>
</reference>
<reference evidence="5" key="2">
    <citation type="journal article" date="2021" name="Microbiome">
        <title>Successional dynamics and alternative stable states in a saline activated sludge microbial community over 9 years.</title>
        <authorList>
            <person name="Wang Y."/>
            <person name="Ye J."/>
            <person name="Ju F."/>
            <person name="Liu L."/>
            <person name="Boyd J.A."/>
            <person name="Deng Y."/>
            <person name="Parks D.H."/>
            <person name="Jiang X."/>
            <person name="Yin X."/>
            <person name="Woodcroft B.J."/>
            <person name="Tyson G.W."/>
            <person name="Hugenholtz P."/>
            <person name="Polz M.F."/>
            <person name="Zhang T."/>
        </authorList>
    </citation>
    <scope>NUCLEOTIDE SEQUENCE</scope>
    <source>
        <strain evidence="5">HKST-UBA10</strain>
    </source>
</reference>
<evidence type="ECO:0000259" key="4">
    <source>
        <dbReference type="PROSITE" id="PS50893"/>
    </source>
</evidence>
<keyword evidence="3" id="KW-0175">Coiled coil</keyword>
<evidence type="ECO:0000256" key="2">
    <source>
        <dbReference type="ARBA" id="ARBA00022840"/>
    </source>
</evidence>
<evidence type="ECO:0000313" key="5">
    <source>
        <dbReference type="EMBL" id="MCA9381844.1"/>
    </source>
</evidence>
<dbReference type="CDD" id="cd03221">
    <property type="entry name" value="ABCF_EF-3"/>
    <property type="match status" value="2"/>
</dbReference>
<dbReference type="InterPro" id="IPR003593">
    <property type="entry name" value="AAA+_ATPase"/>
</dbReference>
<sequence>WLLVIGYLTFYKMLKASNLKKSYAELLFENVSFTLGGREKIGLIGYNGSGKSTLLKIIAGLEEPDAGSITMQSEKIGYLPQEFSFPKEMLIGEFLESLVDDPISEMYRVETILAKLGFSDLDYYEEITSASSGEQMKLYLTKLLIEKPTILLLDEPTNHLDIEGLEWIKGFIKRFPGVVLQISHDREHLNQTVENIFELDEKGLLIFDGNYDDYIFHKRNYIEGRIKEYKAQEKKRQQLERLLENARKIKNPKKRGNAVEAAKKRMEREVERNEVESYKERRIKNLELDGSTHRGKKIISIENLTFGYDDKFIFNETELNIYGKERIWLHGRNGLGKTTLIKLLLGQLKPNKGDVSWGNEIKYSYFSQDQAHLPMDVTVEDYFIKHTGIPYERSFGVMDRFLFPKDLRDYKIRNLSPGQRARLSFAIFAQYEYEFMILDEPTNHLDIQTREAIEQGLKEYKGALLLISHDKYFVNEAGITDAATIQDGKIILI</sequence>
<dbReference type="GO" id="GO:0005524">
    <property type="term" value="F:ATP binding"/>
    <property type="evidence" value="ECO:0007669"/>
    <property type="project" value="UniProtKB-KW"/>
</dbReference>
<dbReference type="PANTHER" id="PTHR42855:SF2">
    <property type="entry name" value="DRUG RESISTANCE ABC TRANSPORTER,ATP-BINDING PROTEIN"/>
    <property type="match status" value="1"/>
</dbReference>
<accession>A0A955L2T5</accession>
<dbReference type="InterPro" id="IPR027417">
    <property type="entry name" value="P-loop_NTPase"/>
</dbReference>
<gene>
    <name evidence="5" type="ORF">KC660_00355</name>
</gene>
<dbReference type="InterPro" id="IPR051309">
    <property type="entry name" value="ABCF_ATPase"/>
</dbReference>
<protein>
    <submittedName>
        <fullName evidence="5">ABC-F family ATP-binding cassette domain-containing protein</fullName>
    </submittedName>
</protein>
<feature type="domain" description="ABC transporter" evidence="4">
    <location>
        <begin position="299"/>
        <end position="493"/>
    </location>
</feature>
<dbReference type="GO" id="GO:0016887">
    <property type="term" value="F:ATP hydrolysis activity"/>
    <property type="evidence" value="ECO:0007669"/>
    <property type="project" value="InterPro"/>
</dbReference>
<evidence type="ECO:0000313" key="6">
    <source>
        <dbReference type="Proteomes" id="UP000782843"/>
    </source>
</evidence>
<dbReference type="PROSITE" id="PS50893">
    <property type="entry name" value="ABC_TRANSPORTER_2"/>
    <property type="match status" value="2"/>
</dbReference>
<evidence type="ECO:0000256" key="3">
    <source>
        <dbReference type="SAM" id="Coils"/>
    </source>
</evidence>
<dbReference type="EMBL" id="JAGQLG010000012">
    <property type="protein sequence ID" value="MCA9381844.1"/>
    <property type="molecule type" value="Genomic_DNA"/>
</dbReference>
<dbReference type="SMART" id="SM00382">
    <property type="entry name" value="AAA"/>
    <property type="match status" value="2"/>
</dbReference>
<feature type="non-terminal residue" evidence="5">
    <location>
        <position position="1"/>
    </location>
</feature>
<dbReference type="AlphaFoldDB" id="A0A955L2T5"/>
<dbReference type="Gene3D" id="3.40.50.300">
    <property type="entry name" value="P-loop containing nucleotide triphosphate hydrolases"/>
    <property type="match status" value="2"/>
</dbReference>
<dbReference type="Pfam" id="PF00005">
    <property type="entry name" value="ABC_tran"/>
    <property type="match status" value="2"/>
</dbReference>
<dbReference type="NCBIfam" id="NF000355">
    <property type="entry name" value="ribo_prot_ABC_F"/>
    <property type="match status" value="1"/>
</dbReference>
<proteinExistence type="predicted"/>
<name>A0A955L2T5_9BACT</name>
<organism evidence="5 6">
    <name type="scientific">Candidatus Dojkabacteria bacterium</name>
    <dbReference type="NCBI Taxonomy" id="2099670"/>
    <lineage>
        <taxon>Bacteria</taxon>
        <taxon>Candidatus Dojkabacteria</taxon>
    </lineage>
</organism>
<dbReference type="InterPro" id="IPR017871">
    <property type="entry name" value="ABC_transporter-like_CS"/>
</dbReference>
<dbReference type="PANTHER" id="PTHR42855">
    <property type="entry name" value="ABC TRANSPORTER ATP-BINDING SUBUNIT"/>
    <property type="match status" value="1"/>
</dbReference>
<keyword evidence="2 5" id="KW-0067">ATP-binding</keyword>
<keyword evidence="1" id="KW-0547">Nucleotide-binding</keyword>
<comment type="caution">
    <text evidence="5">The sequence shown here is derived from an EMBL/GenBank/DDBJ whole genome shotgun (WGS) entry which is preliminary data.</text>
</comment>
<feature type="coiled-coil region" evidence="3">
    <location>
        <begin position="222"/>
        <end position="281"/>
    </location>
</feature>